<organism evidence="2 3">
    <name type="scientific">Pseudo-nitzschia multistriata</name>
    <dbReference type="NCBI Taxonomy" id="183589"/>
    <lineage>
        <taxon>Eukaryota</taxon>
        <taxon>Sar</taxon>
        <taxon>Stramenopiles</taxon>
        <taxon>Ochrophyta</taxon>
        <taxon>Bacillariophyta</taxon>
        <taxon>Bacillariophyceae</taxon>
        <taxon>Bacillariophycidae</taxon>
        <taxon>Bacillariales</taxon>
        <taxon>Bacillariaceae</taxon>
        <taxon>Pseudo-nitzschia</taxon>
    </lineage>
</organism>
<feature type="region of interest" description="Disordered" evidence="1">
    <location>
        <begin position="146"/>
        <end position="222"/>
    </location>
</feature>
<gene>
    <name evidence="2" type="ORF">PSNMU_V1.4_AUG-EV-PASAV3_0078040</name>
</gene>
<reference evidence="2 3" key="1">
    <citation type="submission" date="2019-01" db="EMBL/GenBank/DDBJ databases">
        <authorList>
            <person name="Ferrante I. M."/>
        </authorList>
    </citation>
    <scope>NUCLEOTIDE SEQUENCE [LARGE SCALE GENOMIC DNA]</scope>
    <source>
        <strain evidence="2 3">B856</strain>
    </source>
</reference>
<accession>A0A448ZFR5</accession>
<dbReference type="EMBL" id="CAACVS010000313">
    <property type="protein sequence ID" value="VEU40892.1"/>
    <property type="molecule type" value="Genomic_DNA"/>
</dbReference>
<feature type="compositionally biased region" description="Basic and acidic residues" evidence="1">
    <location>
        <begin position="197"/>
        <end position="210"/>
    </location>
</feature>
<sequence length="235" mass="24781">MHTMDRETAPIFRPLFAILCIAATAGAFSPVTRNGRVNIHASASALSGNGARSGVELCAVRPRGNDNVQGRGDFLARLAGAVVATSSAALGAEPAEATVPLYYDPSSSLYLSEEIKTFDMSMPSYSAINTLKADEKALGIEGAEEAPVKGAKKAPKKKAESSGGDSMLSSVLPSMNKSGPKKKSSADGSKKKKAPKPKPEKQAPETKAEEFETMDFSLPSYSKETTAKEKDFFSI</sequence>
<evidence type="ECO:0000313" key="3">
    <source>
        <dbReference type="Proteomes" id="UP000291116"/>
    </source>
</evidence>
<keyword evidence="3" id="KW-1185">Reference proteome</keyword>
<name>A0A448ZFR5_9STRA</name>
<evidence type="ECO:0000256" key="1">
    <source>
        <dbReference type="SAM" id="MobiDB-lite"/>
    </source>
</evidence>
<feature type="compositionally biased region" description="Polar residues" evidence="1">
    <location>
        <begin position="167"/>
        <end position="176"/>
    </location>
</feature>
<dbReference type="OrthoDB" id="10633319at2759"/>
<evidence type="ECO:0000313" key="2">
    <source>
        <dbReference type="EMBL" id="VEU40892.1"/>
    </source>
</evidence>
<protein>
    <submittedName>
        <fullName evidence="2">Uncharacterized protein</fullName>
    </submittedName>
</protein>
<dbReference type="AlphaFoldDB" id="A0A448ZFR5"/>
<dbReference type="Proteomes" id="UP000291116">
    <property type="component" value="Unassembled WGS sequence"/>
</dbReference>
<proteinExistence type="predicted"/>